<feature type="transmembrane region" description="Helical" evidence="2">
    <location>
        <begin position="85"/>
        <end position="108"/>
    </location>
</feature>
<gene>
    <name evidence="3" type="ORF">Hgul01_01927</name>
</gene>
<protein>
    <recommendedName>
        <fullName evidence="5">J domain-containing protein</fullName>
    </recommendedName>
</protein>
<keyword evidence="2" id="KW-0472">Membrane</keyword>
<proteinExistence type="predicted"/>
<sequence length="302" mass="34378">MSKQSKIYERIDNDQQNAQYTEKGFDSRANPLTELDQRRLKEHSKYLGLRSAKRGESSGNPLILIGLAGLLLIIGIMLWPKVNSIFLLPLYCGSILFISLGLIIVLGLRNAFQETLAERRYLKQRAALIKTYGSAIQPSSLKGLSYNYPKSSRSEAETRFHELQKAHYHDPKRNQAYHAEIQRLIDHAPEADRHYLSELDRLERSWVKERYEYLTFDPESNSYTTPTMGAAWMILIGGIGMLGAAVVMLFQGKSLMHSSFIGFFGLILVGGFSSVYKQGHSLAQAEQRYFAERQRISQDHGR</sequence>
<keyword evidence="2" id="KW-1133">Transmembrane helix</keyword>
<feature type="region of interest" description="Disordered" evidence="1">
    <location>
        <begin position="1"/>
        <end position="23"/>
    </location>
</feature>
<comment type="caution">
    <text evidence="3">The sequence shown here is derived from an EMBL/GenBank/DDBJ whole genome shotgun (WGS) entry which is preliminary data.</text>
</comment>
<keyword evidence="4" id="KW-1185">Reference proteome</keyword>
<name>A0ABP9X115_9CHLR</name>
<evidence type="ECO:0008006" key="5">
    <source>
        <dbReference type="Google" id="ProtNLM"/>
    </source>
</evidence>
<accession>A0ABP9X115</accession>
<feature type="transmembrane region" description="Helical" evidence="2">
    <location>
        <begin position="59"/>
        <end position="79"/>
    </location>
</feature>
<dbReference type="RefSeq" id="WP_345721740.1">
    <property type="nucleotide sequence ID" value="NZ_BAABRU010000006.1"/>
</dbReference>
<evidence type="ECO:0000256" key="2">
    <source>
        <dbReference type="SAM" id="Phobius"/>
    </source>
</evidence>
<feature type="compositionally biased region" description="Basic and acidic residues" evidence="1">
    <location>
        <begin position="1"/>
        <end position="13"/>
    </location>
</feature>
<evidence type="ECO:0000256" key="1">
    <source>
        <dbReference type="SAM" id="MobiDB-lite"/>
    </source>
</evidence>
<dbReference type="Proteomes" id="UP001428290">
    <property type="component" value="Unassembled WGS sequence"/>
</dbReference>
<reference evidence="3 4" key="1">
    <citation type="submission" date="2024-02" db="EMBL/GenBank/DDBJ databases">
        <title>Herpetosiphon gulosus NBRC 112829.</title>
        <authorList>
            <person name="Ichikawa N."/>
            <person name="Katano-Makiyama Y."/>
            <person name="Hidaka K."/>
        </authorList>
    </citation>
    <scope>NUCLEOTIDE SEQUENCE [LARGE SCALE GENOMIC DNA]</scope>
    <source>
        <strain evidence="3 4">NBRC 112829</strain>
    </source>
</reference>
<keyword evidence="2" id="KW-0812">Transmembrane</keyword>
<feature type="transmembrane region" description="Helical" evidence="2">
    <location>
        <begin position="256"/>
        <end position="276"/>
    </location>
</feature>
<dbReference type="EMBL" id="BAABRU010000006">
    <property type="protein sequence ID" value="GAA5528130.1"/>
    <property type="molecule type" value="Genomic_DNA"/>
</dbReference>
<evidence type="ECO:0000313" key="4">
    <source>
        <dbReference type="Proteomes" id="UP001428290"/>
    </source>
</evidence>
<evidence type="ECO:0000313" key="3">
    <source>
        <dbReference type="EMBL" id="GAA5528130.1"/>
    </source>
</evidence>
<feature type="transmembrane region" description="Helical" evidence="2">
    <location>
        <begin position="230"/>
        <end position="250"/>
    </location>
</feature>
<organism evidence="3 4">
    <name type="scientific">Herpetosiphon gulosus</name>
    <dbReference type="NCBI Taxonomy" id="1973496"/>
    <lineage>
        <taxon>Bacteria</taxon>
        <taxon>Bacillati</taxon>
        <taxon>Chloroflexota</taxon>
        <taxon>Chloroflexia</taxon>
        <taxon>Herpetosiphonales</taxon>
        <taxon>Herpetosiphonaceae</taxon>
        <taxon>Herpetosiphon</taxon>
    </lineage>
</organism>